<dbReference type="EMBL" id="AP018786">
    <property type="protein sequence ID" value="BBF22931.1"/>
    <property type="molecule type" value="Genomic_DNA"/>
</dbReference>
<gene>
    <name evidence="8 10" type="primary">lpxA</name>
    <name evidence="10" type="ORF">SUTMEG_08220</name>
</gene>
<comment type="catalytic activity">
    <reaction evidence="8">
        <text>a (3R)-hydroxyacyl-[ACP] + UDP-N-acetyl-alpha-D-glucosamine = a UDP-3-O-[(3R)-3-hydroxyacyl]-N-acetyl-alpha-D-glucosamine + holo-[ACP]</text>
        <dbReference type="Rhea" id="RHEA:67812"/>
        <dbReference type="Rhea" id="RHEA-COMP:9685"/>
        <dbReference type="Rhea" id="RHEA-COMP:9945"/>
        <dbReference type="ChEBI" id="CHEBI:57705"/>
        <dbReference type="ChEBI" id="CHEBI:64479"/>
        <dbReference type="ChEBI" id="CHEBI:78827"/>
        <dbReference type="ChEBI" id="CHEBI:173225"/>
        <dbReference type="EC" id="2.3.1.129"/>
    </reaction>
</comment>
<dbReference type="RefSeq" id="WP_120177819.1">
    <property type="nucleotide sequence ID" value="NZ_AP018786.1"/>
</dbReference>
<dbReference type="InterPro" id="IPR029098">
    <property type="entry name" value="Acetyltransf_C"/>
</dbReference>
<dbReference type="Pfam" id="PF13720">
    <property type="entry name" value="Acetyltransf_11"/>
    <property type="match status" value="1"/>
</dbReference>
<comment type="subcellular location">
    <subcellularLocation>
        <location evidence="8">Cytoplasm</location>
    </subcellularLocation>
</comment>
<dbReference type="GO" id="GO:0009245">
    <property type="term" value="P:lipid A biosynthetic process"/>
    <property type="evidence" value="ECO:0007669"/>
    <property type="project" value="UniProtKB-UniRule"/>
</dbReference>
<evidence type="ECO:0000313" key="11">
    <source>
        <dbReference type="Proteomes" id="UP000271003"/>
    </source>
</evidence>
<comment type="pathway">
    <text evidence="8">Glycolipid biosynthesis; lipid IV(A) biosynthesis; lipid IV(A) from (3R)-3-hydroxytetradecanoyl-[acyl-carrier-protein] and UDP-N-acetyl-alpha-D-glucosamine: step 1/6.</text>
</comment>
<feature type="domain" description="UDP N-acetylglucosamine O-acyltransferase C-terminal" evidence="9">
    <location>
        <begin position="176"/>
        <end position="261"/>
    </location>
</feature>
<dbReference type="InterPro" id="IPR037157">
    <property type="entry name" value="Acetyltransf_C_sf"/>
</dbReference>
<dbReference type="Pfam" id="PF00132">
    <property type="entry name" value="Hexapep"/>
    <property type="match status" value="2"/>
</dbReference>
<dbReference type="Gene3D" id="2.160.10.10">
    <property type="entry name" value="Hexapeptide repeat proteins"/>
    <property type="match status" value="1"/>
</dbReference>
<dbReference type="PANTHER" id="PTHR43480:SF1">
    <property type="entry name" value="ACYL-[ACYL-CARRIER-PROTEIN]--UDP-N-ACETYLGLUCOSAMINE O-ACYLTRANSFERASE, MITOCHONDRIAL-RELATED"/>
    <property type="match status" value="1"/>
</dbReference>
<evidence type="ECO:0000256" key="5">
    <source>
        <dbReference type="ARBA" id="ARBA00022737"/>
    </source>
</evidence>
<dbReference type="KEGG" id="sutt:SUTMEG_08220"/>
<dbReference type="EC" id="2.3.1.129" evidence="8"/>
<dbReference type="Gene3D" id="1.20.1180.10">
    <property type="entry name" value="Udp N-acetylglucosamine O-acyltransferase, C-terminal domain"/>
    <property type="match status" value="1"/>
</dbReference>
<dbReference type="PIRSF" id="PIRSF000456">
    <property type="entry name" value="UDP-GlcNAc_acltr"/>
    <property type="match status" value="1"/>
</dbReference>
<dbReference type="InterPro" id="IPR018357">
    <property type="entry name" value="Hexapep_transf_CS"/>
</dbReference>
<dbReference type="NCBIfam" id="NF003657">
    <property type="entry name" value="PRK05289.1"/>
    <property type="match status" value="1"/>
</dbReference>
<evidence type="ECO:0000259" key="9">
    <source>
        <dbReference type="Pfam" id="PF13720"/>
    </source>
</evidence>
<comment type="similarity">
    <text evidence="8">Belongs to the transferase hexapeptide repeat family. LpxA subfamily.</text>
</comment>
<sequence length="262" mass="28116">MAQIHPTSVVDARAELADDVEIGPFCLVGPEVKIGAGTRLRSHVVVEGRTTIGCRNVIYAGASIGCHPQDKKYAGENTELVVGDDNVIRENCTFSIGTVQDHGITRVGSRNLFMANAHVAHDCVVGNDVILANNVALAGHVTVEDFAIIGGQTGVHQFVRVGAHAMVGGASAVLRDVPPYVICHLNPCTPAGLNLVGLRRSGFTDEQMRALRRAYGALYRENLTVKEAAEKMETLKAEFPGAAAEIEHFRRFVVESPRGVIR</sequence>
<dbReference type="PROSITE" id="PS00101">
    <property type="entry name" value="HEXAPEP_TRANSFERASES"/>
    <property type="match status" value="2"/>
</dbReference>
<dbReference type="AlphaFoldDB" id="A0A2Z6I8Z4"/>
<dbReference type="InterPro" id="IPR010137">
    <property type="entry name" value="Lipid_A_LpxA"/>
</dbReference>
<keyword evidence="1 8" id="KW-0963">Cytoplasm</keyword>
<keyword evidence="4 8" id="KW-0808">Transferase</keyword>
<keyword evidence="2 8" id="KW-0444">Lipid biosynthesis</keyword>
<evidence type="ECO:0000256" key="7">
    <source>
        <dbReference type="ARBA" id="ARBA00023315"/>
    </source>
</evidence>
<evidence type="ECO:0000256" key="4">
    <source>
        <dbReference type="ARBA" id="ARBA00022679"/>
    </source>
</evidence>
<dbReference type="NCBIfam" id="TIGR01852">
    <property type="entry name" value="lipid_A_lpxA"/>
    <property type="match status" value="1"/>
</dbReference>
<protein>
    <recommendedName>
        <fullName evidence="8">Acyl-[acyl-carrier-protein]--UDP-N-acetylglucosamine O-acyltransferase</fullName>
        <shortName evidence="8">UDP-N-acetylglucosamine acyltransferase</shortName>
        <ecNumber evidence="8">2.3.1.129</ecNumber>
    </recommendedName>
</protein>
<organism evidence="10 11">
    <name type="scientific">Sutterella megalosphaeroides</name>
    <dbReference type="NCBI Taxonomy" id="2494234"/>
    <lineage>
        <taxon>Bacteria</taxon>
        <taxon>Pseudomonadati</taxon>
        <taxon>Pseudomonadota</taxon>
        <taxon>Betaproteobacteria</taxon>
        <taxon>Burkholderiales</taxon>
        <taxon>Sutterellaceae</taxon>
        <taxon>Sutterella</taxon>
    </lineage>
</organism>
<name>A0A2Z6I8Z4_9BURK</name>
<evidence type="ECO:0000313" key="10">
    <source>
        <dbReference type="EMBL" id="BBF22931.1"/>
    </source>
</evidence>
<dbReference type="UniPathway" id="UPA00359">
    <property type="reaction ID" value="UER00477"/>
</dbReference>
<evidence type="ECO:0000256" key="6">
    <source>
        <dbReference type="ARBA" id="ARBA00023098"/>
    </source>
</evidence>
<evidence type="ECO:0000256" key="8">
    <source>
        <dbReference type="HAMAP-Rule" id="MF_00387"/>
    </source>
</evidence>
<dbReference type="SUPFAM" id="SSF51161">
    <property type="entry name" value="Trimeric LpxA-like enzymes"/>
    <property type="match status" value="1"/>
</dbReference>
<reference evidence="10 11" key="1">
    <citation type="journal article" date="2018" name="Int. J. Syst. Evol. Microbiol.">
        <title>Mesosutterella multiformis gen. nov., sp. nov., a member of the family Sutterellaceae and Sutterella megalosphaeroides sp. nov., isolated from human faeces.</title>
        <authorList>
            <person name="Sakamoto M."/>
            <person name="Ikeyama N."/>
            <person name="Kunihiro T."/>
            <person name="Iino T."/>
            <person name="Yuki M."/>
            <person name="Ohkuma M."/>
        </authorList>
    </citation>
    <scope>NUCLEOTIDE SEQUENCE [LARGE SCALE GENOMIC DNA]</scope>
    <source>
        <strain evidence="10 11">6FBBBH3</strain>
    </source>
</reference>
<evidence type="ECO:0000256" key="2">
    <source>
        <dbReference type="ARBA" id="ARBA00022516"/>
    </source>
</evidence>
<accession>A0A2Z6I8Z4</accession>
<dbReference type="HAMAP" id="MF_00387">
    <property type="entry name" value="LpxA"/>
    <property type="match status" value="1"/>
</dbReference>
<dbReference type="CDD" id="cd03351">
    <property type="entry name" value="LbH_UDP-GlcNAc_AT"/>
    <property type="match status" value="1"/>
</dbReference>
<keyword evidence="7 8" id="KW-0012">Acyltransferase</keyword>
<keyword evidence="11" id="KW-1185">Reference proteome</keyword>
<dbReference type="PANTHER" id="PTHR43480">
    <property type="entry name" value="ACYL-[ACYL-CARRIER-PROTEIN]--UDP-N-ACETYLGLUCOSAMINE O-ACYLTRANSFERASE"/>
    <property type="match status" value="1"/>
</dbReference>
<dbReference type="InterPro" id="IPR011004">
    <property type="entry name" value="Trimer_LpxA-like_sf"/>
</dbReference>
<comment type="subunit">
    <text evidence="8">Homotrimer.</text>
</comment>
<evidence type="ECO:0000256" key="1">
    <source>
        <dbReference type="ARBA" id="ARBA00022490"/>
    </source>
</evidence>
<dbReference type="GO" id="GO:0008780">
    <property type="term" value="F:acyl-[acyl-carrier-protein]-UDP-N-acetylglucosamine O-acyltransferase activity"/>
    <property type="evidence" value="ECO:0007669"/>
    <property type="project" value="UniProtKB-UniRule"/>
</dbReference>
<proteinExistence type="inferred from homology"/>
<keyword evidence="3 8" id="KW-0441">Lipid A biosynthesis</keyword>
<evidence type="ECO:0000256" key="3">
    <source>
        <dbReference type="ARBA" id="ARBA00022556"/>
    </source>
</evidence>
<comment type="function">
    <text evidence="8">Involved in the biosynthesis of lipid A, a phosphorylated glycolipid that anchors the lipopolysaccharide to the outer membrane of the cell.</text>
</comment>
<dbReference type="Proteomes" id="UP000271003">
    <property type="component" value="Chromosome"/>
</dbReference>
<keyword evidence="5 8" id="KW-0677">Repeat</keyword>
<keyword evidence="6 8" id="KW-0443">Lipid metabolism</keyword>
<dbReference type="GO" id="GO:0016020">
    <property type="term" value="C:membrane"/>
    <property type="evidence" value="ECO:0007669"/>
    <property type="project" value="GOC"/>
</dbReference>
<dbReference type="InterPro" id="IPR001451">
    <property type="entry name" value="Hexapep"/>
</dbReference>
<dbReference type="OrthoDB" id="9807278at2"/>
<dbReference type="GO" id="GO:0005737">
    <property type="term" value="C:cytoplasm"/>
    <property type="evidence" value="ECO:0007669"/>
    <property type="project" value="UniProtKB-SubCell"/>
</dbReference>